<organism evidence="3 4">
    <name type="scientific">Sedimenticola selenatireducens</name>
    <dbReference type="NCBI Taxonomy" id="191960"/>
    <lineage>
        <taxon>Bacteria</taxon>
        <taxon>Pseudomonadati</taxon>
        <taxon>Pseudomonadota</taxon>
        <taxon>Gammaproteobacteria</taxon>
        <taxon>Chromatiales</taxon>
        <taxon>Sedimenticolaceae</taxon>
        <taxon>Sedimenticola</taxon>
    </lineage>
</organism>
<evidence type="ECO:0000313" key="4">
    <source>
        <dbReference type="Proteomes" id="UP000235015"/>
    </source>
</evidence>
<dbReference type="Proteomes" id="UP000235015">
    <property type="component" value="Unassembled WGS sequence"/>
</dbReference>
<dbReference type="STRING" id="1111735.GCA_000428045_00104"/>
<gene>
    <name evidence="3" type="ORF">C0630_12820</name>
</gene>
<evidence type="ECO:0000313" key="3">
    <source>
        <dbReference type="EMBL" id="PLX60944.1"/>
    </source>
</evidence>
<accession>A0A2N6CUT0</accession>
<comment type="similarity">
    <text evidence="1">Belongs to the HupJ family.</text>
</comment>
<dbReference type="Pfam" id="PF11939">
    <property type="entry name" value="NiFe-hyd_HybE"/>
    <property type="match status" value="1"/>
</dbReference>
<proteinExistence type="inferred from homology"/>
<sequence>MSGPKRPVEVVRLEGLFRHIEQTRMVGVPILNPALWVQAVDFIPWKGYQLGVLITPWFMNLILLGDTEVDSLAKRRPGEKITHAFPSGLYEFIVAEDPALDHHQGRYQACSLFSPMQPFDSQELAVATAQEIMRGLMLEENRSEVVTRSREIAEAWAGGDELATDTETESVPLEEGPSLSERLETPLTRRELFTGLS</sequence>
<dbReference type="NCBIfam" id="TIGR03993">
    <property type="entry name" value="hydrog_HybE"/>
    <property type="match status" value="1"/>
</dbReference>
<feature type="region of interest" description="Disordered" evidence="2">
    <location>
        <begin position="157"/>
        <end position="187"/>
    </location>
</feature>
<protein>
    <recommendedName>
        <fullName evidence="5">[NiFe]-hydrogenase assembly, chaperone, HybE</fullName>
    </recommendedName>
</protein>
<comment type="caution">
    <text evidence="3">The sequence shown here is derived from an EMBL/GenBank/DDBJ whole genome shotgun (WGS) entry which is preliminary data.</text>
</comment>
<dbReference type="AlphaFoldDB" id="A0A2N6CUT0"/>
<evidence type="ECO:0000256" key="1">
    <source>
        <dbReference type="ARBA" id="ARBA00006532"/>
    </source>
</evidence>
<evidence type="ECO:0008006" key="5">
    <source>
        <dbReference type="Google" id="ProtNLM"/>
    </source>
</evidence>
<evidence type="ECO:0000256" key="2">
    <source>
        <dbReference type="SAM" id="MobiDB-lite"/>
    </source>
</evidence>
<reference evidence="3 4" key="1">
    <citation type="submission" date="2017-11" db="EMBL/GenBank/DDBJ databases">
        <title>Genome-resolved metagenomics identifies genetic mobility, metabolic interactions, and unexpected diversity in perchlorate-reducing communities.</title>
        <authorList>
            <person name="Barnum T.P."/>
            <person name="Figueroa I.A."/>
            <person name="Carlstrom C.I."/>
            <person name="Lucas L.N."/>
            <person name="Engelbrektson A.L."/>
            <person name="Coates J.D."/>
        </authorList>
    </citation>
    <scope>NUCLEOTIDE SEQUENCE [LARGE SCALE GENOMIC DNA]</scope>
    <source>
        <strain evidence="3">BM301</strain>
    </source>
</reference>
<dbReference type="EMBL" id="PKUN01000022">
    <property type="protein sequence ID" value="PLX60944.1"/>
    <property type="molecule type" value="Genomic_DNA"/>
</dbReference>
<name>A0A2N6CUT0_9GAMM</name>
<dbReference type="RefSeq" id="WP_273439875.1">
    <property type="nucleotide sequence ID" value="NZ_PKUN01000022.1"/>
</dbReference>
<dbReference type="InterPro" id="IPR023994">
    <property type="entry name" value="NiFe-hyd_HybE"/>
</dbReference>
<dbReference type="InterPro" id="IPR038530">
    <property type="entry name" value="NiFe-hyd_HybE_sf"/>
</dbReference>
<dbReference type="Gene3D" id="3.30.1460.40">
    <property type="entry name" value="[NiFe]-hydrogenase assembly chaperone, HybE"/>
    <property type="match status" value="1"/>
</dbReference>